<dbReference type="PANTHER" id="PTHR43479">
    <property type="entry name" value="ACREF/ENVCD OPERON REPRESSOR-RELATED"/>
    <property type="match status" value="1"/>
</dbReference>
<keyword evidence="5" id="KW-1185">Reference proteome</keyword>
<proteinExistence type="predicted"/>
<dbReference type="InterPro" id="IPR025722">
    <property type="entry name" value="TetR"/>
</dbReference>
<dbReference type="Pfam" id="PF13972">
    <property type="entry name" value="TetR"/>
    <property type="match status" value="1"/>
</dbReference>
<keyword evidence="1 2" id="KW-0238">DNA-binding</keyword>
<feature type="domain" description="HTH tetR-type" evidence="3">
    <location>
        <begin position="1"/>
        <end position="61"/>
    </location>
</feature>
<evidence type="ECO:0000313" key="5">
    <source>
        <dbReference type="Proteomes" id="UP001163739"/>
    </source>
</evidence>
<name>A0ABY6MXA2_9ALTE</name>
<evidence type="ECO:0000256" key="1">
    <source>
        <dbReference type="ARBA" id="ARBA00023125"/>
    </source>
</evidence>
<evidence type="ECO:0000256" key="2">
    <source>
        <dbReference type="PROSITE-ProRule" id="PRU00335"/>
    </source>
</evidence>
<dbReference type="SUPFAM" id="SSF46689">
    <property type="entry name" value="Homeodomain-like"/>
    <property type="match status" value="1"/>
</dbReference>
<accession>A0ABY6MXA2</accession>
<dbReference type="InterPro" id="IPR009057">
    <property type="entry name" value="Homeodomain-like_sf"/>
</dbReference>
<dbReference type="RefSeq" id="WP_265045943.1">
    <property type="nucleotide sequence ID" value="NZ_CP100390.1"/>
</dbReference>
<dbReference type="InterPro" id="IPR001647">
    <property type="entry name" value="HTH_TetR"/>
</dbReference>
<reference evidence="4" key="1">
    <citation type="submission" date="2022-06" db="EMBL/GenBank/DDBJ databases">
        <title>Alkalimarinus sp. nov., isolated from gut of a Alitta virens.</title>
        <authorList>
            <person name="Yang A.I."/>
            <person name="Shin N.-R."/>
        </authorList>
    </citation>
    <scope>NUCLEOTIDE SEQUENCE</scope>
    <source>
        <strain evidence="4">A2M4</strain>
    </source>
</reference>
<feature type="DNA-binding region" description="H-T-H motif" evidence="2">
    <location>
        <begin position="24"/>
        <end position="43"/>
    </location>
</feature>
<sequence>MKTRDRILHTTLELFNECGEPNVTTLQIADEMDISPGNLYYHFKNKTEILSELFDWYEREIGEILDVPETSLDVEDQWLFLHLIFEVIARYRFLYQDLVNVMSRHERLANKFKKIITKKTNASRLICQNLAEQGILNANPKEIDALCKSIVLTATYWISFSTVIDGEQSDDTLNQGVYQVMTLVLPYLREEERALLREVGESYL</sequence>
<protein>
    <submittedName>
        <fullName evidence="4">TetR/AcrR family transcriptional regulator</fullName>
    </submittedName>
</protein>
<dbReference type="Proteomes" id="UP001163739">
    <property type="component" value="Chromosome"/>
</dbReference>
<dbReference type="Gene3D" id="1.10.357.10">
    <property type="entry name" value="Tetracycline Repressor, domain 2"/>
    <property type="match status" value="1"/>
</dbReference>
<dbReference type="PRINTS" id="PR00455">
    <property type="entry name" value="HTHTETR"/>
</dbReference>
<dbReference type="PROSITE" id="PS50977">
    <property type="entry name" value="HTH_TETR_2"/>
    <property type="match status" value="1"/>
</dbReference>
<evidence type="ECO:0000313" key="4">
    <source>
        <dbReference type="EMBL" id="UZE94449.1"/>
    </source>
</evidence>
<dbReference type="PANTHER" id="PTHR43479:SF12">
    <property type="entry name" value="TRANSCRIPTIONAL REGULATORY PROTEIN"/>
    <property type="match status" value="1"/>
</dbReference>
<dbReference type="EMBL" id="CP100390">
    <property type="protein sequence ID" value="UZE94449.1"/>
    <property type="molecule type" value="Genomic_DNA"/>
</dbReference>
<evidence type="ECO:0000259" key="3">
    <source>
        <dbReference type="PROSITE" id="PS50977"/>
    </source>
</evidence>
<organism evidence="4 5">
    <name type="scientific">Alkalimarinus alittae</name>
    <dbReference type="NCBI Taxonomy" id="2961619"/>
    <lineage>
        <taxon>Bacteria</taxon>
        <taxon>Pseudomonadati</taxon>
        <taxon>Pseudomonadota</taxon>
        <taxon>Gammaproteobacteria</taxon>
        <taxon>Alteromonadales</taxon>
        <taxon>Alteromonadaceae</taxon>
        <taxon>Alkalimarinus</taxon>
    </lineage>
</organism>
<dbReference type="InterPro" id="IPR050624">
    <property type="entry name" value="HTH-type_Tx_Regulator"/>
</dbReference>
<dbReference type="Pfam" id="PF00440">
    <property type="entry name" value="TetR_N"/>
    <property type="match status" value="1"/>
</dbReference>
<gene>
    <name evidence="4" type="ORF">NKI27_10120</name>
</gene>